<evidence type="ECO:0008006" key="3">
    <source>
        <dbReference type="Google" id="ProtNLM"/>
    </source>
</evidence>
<keyword evidence="2" id="KW-1185">Reference proteome</keyword>
<dbReference type="RefSeq" id="WP_168010973.1">
    <property type="nucleotide sequence ID" value="NZ_JAATEP010000013.1"/>
</dbReference>
<name>A0ABX1B5V4_9ACTN</name>
<evidence type="ECO:0000313" key="1">
    <source>
        <dbReference type="EMBL" id="NJP91812.1"/>
    </source>
</evidence>
<proteinExistence type="predicted"/>
<gene>
    <name evidence="1" type="ORF">HCN51_20510</name>
</gene>
<evidence type="ECO:0000313" key="2">
    <source>
        <dbReference type="Proteomes" id="UP000696294"/>
    </source>
</evidence>
<dbReference type="EMBL" id="JAATEP010000013">
    <property type="protein sequence ID" value="NJP91812.1"/>
    <property type="molecule type" value="Genomic_DNA"/>
</dbReference>
<organism evidence="1 2">
    <name type="scientific">Nonomuraea composti</name>
    <dbReference type="NCBI Taxonomy" id="2720023"/>
    <lineage>
        <taxon>Bacteria</taxon>
        <taxon>Bacillati</taxon>
        <taxon>Actinomycetota</taxon>
        <taxon>Actinomycetes</taxon>
        <taxon>Streptosporangiales</taxon>
        <taxon>Streptosporangiaceae</taxon>
        <taxon>Nonomuraea</taxon>
    </lineage>
</organism>
<dbReference type="InterPro" id="IPR036928">
    <property type="entry name" value="AS_sf"/>
</dbReference>
<reference evidence="1 2" key="1">
    <citation type="submission" date="2020-03" db="EMBL/GenBank/DDBJ databases">
        <title>WGS of actinomycetes isolated from Thailand.</title>
        <authorList>
            <person name="Thawai C."/>
        </authorList>
    </citation>
    <scope>NUCLEOTIDE SEQUENCE [LARGE SCALE GENOMIC DNA]</scope>
    <source>
        <strain evidence="1 2">FMUSA5-5</strain>
    </source>
</reference>
<sequence>MDLGVGWEEFVLASARQETGLPIGMQFAAGYGREDLLFRLAGQLEQAIPWPGRTPAVWAGNGAPGHRLAIP</sequence>
<accession>A0ABX1B5V4</accession>
<comment type="caution">
    <text evidence="1">The sequence shown here is derived from an EMBL/GenBank/DDBJ whole genome shotgun (WGS) entry which is preliminary data.</text>
</comment>
<dbReference type="SUPFAM" id="SSF75304">
    <property type="entry name" value="Amidase signature (AS) enzymes"/>
    <property type="match status" value="1"/>
</dbReference>
<dbReference type="Proteomes" id="UP000696294">
    <property type="component" value="Unassembled WGS sequence"/>
</dbReference>
<dbReference type="Gene3D" id="3.90.1300.10">
    <property type="entry name" value="Amidase signature (AS) domain"/>
    <property type="match status" value="1"/>
</dbReference>
<protein>
    <recommendedName>
        <fullName evidence="3">Amidase domain-containing protein</fullName>
    </recommendedName>
</protein>